<keyword evidence="2" id="KW-0663">Pyridoxal phosphate</keyword>
<name>X6N0P4_RETFI</name>
<reference evidence="4 5" key="1">
    <citation type="journal article" date="2013" name="Curr. Biol.">
        <title>The Genome of the Foraminiferan Reticulomyxa filosa.</title>
        <authorList>
            <person name="Glockner G."/>
            <person name="Hulsmann N."/>
            <person name="Schleicher M."/>
            <person name="Noegel A.A."/>
            <person name="Eichinger L."/>
            <person name="Gallinger C."/>
            <person name="Pawlowski J."/>
            <person name="Sierra R."/>
            <person name="Euteneuer U."/>
            <person name="Pillet L."/>
            <person name="Moustafa A."/>
            <person name="Platzer M."/>
            <person name="Groth M."/>
            <person name="Szafranski K."/>
            <person name="Schliwa M."/>
        </authorList>
    </citation>
    <scope>NUCLEOTIDE SEQUENCE [LARGE SCALE GENOMIC DNA]</scope>
</reference>
<evidence type="ECO:0000256" key="2">
    <source>
        <dbReference type="ARBA" id="ARBA00022898"/>
    </source>
</evidence>
<keyword evidence="3" id="KW-0456">Lyase</keyword>
<proteinExistence type="predicted"/>
<dbReference type="AlphaFoldDB" id="X6N0P4"/>
<evidence type="ECO:0000313" key="5">
    <source>
        <dbReference type="Proteomes" id="UP000023152"/>
    </source>
</evidence>
<dbReference type="EMBL" id="ASPP01013796">
    <property type="protein sequence ID" value="ETO19314.1"/>
    <property type="molecule type" value="Genomic_DNA"/>
</dbReference>
<sequence>MEKLVDRNTICLVGSAPGFPHGVVDDIPGICKIAKKAGGIPVHVDNCLGWFFLFQVCGFVLSMINDAKLVDTPFDFQVEGVTSISCDLHKQIGSPKGVSAILYRDLAMRRYQFYSYVDWSGGLYATATFKGSGNGGLWAAAWANLVFHGYDSIQQKSIRLQKGCEKLCAKLSKIDDVQILGNPVAVAVAFRFKDSDKHTYALAEALKQIGHWQV</sequence>
<dbReference type="InterPro" id="IPR050477">
    <property type="entry name" value="GrpII_AminoAcid_Decarb"/>
</dbReference>
<dbReference type="GO" id="GO:0008117">
    <property type="term" value="F:sphinganine-1-phosphate aldolase activity"/>
    <property type="evidence" value="ECO:0007669"/>
    <property type="project" value="TreeGrafter"/>
</dbReference>
<protein>
    <submittedName>
        <fullName evidence="4">Pyridoxal-dependent decarboxylase conserved domain containing protein</fullName>
    </submittedName>
</protein>
<dbReference type="PANTHER" id="PTHR42735:SF6">
    <property type="entry name" value="SPHINGOSINE-1-PHOSPHATE LYASE 1"/>
    <property type="match status" value="1"/>
</dbReference>
<keyword evidence="5" id="KW-1185">Reference proteome</keyword>
<dbReference type="OrthoDB" id="10254570at2759"/>
<comment type="caution">
    <text evidence="4">The sequence shown here is derived from an EMBL/GenBank/DDBJ whole genome shotgun (WGS) entry which is preliminary data.</text>
</comment>
<evidence type="ECO:0000313" key="4">
    <source>
        <dbReference type="EMBL" id="ETO19314.1"/>
    </source>
</evidence>
<organism evidence="4 5">
    <name type="scientific">Reticulomyxa filosa</name>
    <dbReference type="NCBI Taxonomy" id="46433"/>
    <lineage>
        <taxon>Eukaryota</taxon>
        <taxon>Sar</taxon>
        <taxon>Rhizaria</taxon>
        <taxon>Retaria</taxon>
        <taxon>Foraminifera</taxon>
        <taxon>Monothalamids</taxon>
        <taxon>Reticulomyxidae</taxon>
        <taxon>Reticulomyxa</taxon>
    </lineage>
</organism>
<dbReference type="GO" id="GO:0016020">
    <property type="term" value="C:membrane"/>
    <property type="evidence" value="ECO:0007669"/>
    <property type="project" value="GOC"/>
</dbReference>
<accession>X6N0P4</accession>
<dbReference type="InterPro" id="IPR015421">
    <property type="entry name" value="PyrdxlP-dep_Trfase_major"/>
</dbReference>
<dbReference type="Gene3D" id="3.40.640.10">
    <property type="entry name" value="Type I PLP-dependent aspartate aminotransferase-like (Major domain)"/>
    <property type="match status" value="1"/>
</dbReference>
<dbReference type="GO" id="GO:0005783">
    <property type="term" value="C:endoplasmic reticulum"/>
    <property type="evidence" value="ECO:0007669"/>
    <property type="project" value="TreeGrafter"/>
</dbReference>
<evidence type="ECO:0000256" key="3">
    <source>
        <dbReference type="ARBA" id="ARBA00023239"/>
    </source>
</evidence>
<dbReference type="PANTHER" id="PTHR42735">
    <property type="match status" value="1"/>
</dbReference>
<comment type="cofactor">
    <cofactor evidence="1">
        <name>pyridoxal 5'-phosphate</name>
        <dbReference type="ChEBI" id="CHEBI:597326"/>
    </cofactor>
</comment>
<gene>
    <name evidence="4" type="ORF">RFI_17917</name>
</gene>
<dbReference type="SUPFAM" id="SSF53383">
    <property type="entry name" value="PLP-dependent transferases"/>
    <property type="match status" value="1"/>
</dbReference>
<dbReference type="InterPro" id="IPR015424">
    <property type="entry name" value="PyrdxlP-dep_Trfase"/>
</dbReference>
<evidence type="ECO:0000256" key="1">
    <source>
        <dbReference type="ARBA" id="ARBA00001933"/>
    </source>
</evidence>
<dbReference type="Proteomes" id="UP000023152">
    <property type="component" value="Unassembled WGS sequence"/>
</dbReference>
<dbReference type="GO" id="GO:0030149">
    <property type="term" value="P:sphingolipid catabolic process"/>
    <property type="evidence" value="ECO:0007669"/>
    <property type="project" value="TreeGrafter"/>
</dbReference>